<comment type="caution">
    <text evidence="1">The sequence shown here is derived from an EMBL/GenBank/DDBJ whole genome shotgun (WGS) entry which is preliminary data.</text>
</comment>
<dbReference type="AlphaFoldDB" id="A0A5N5I1H1"/>
<organism evidence="1 2">
    <name type="scientific">Pyrus ussuriensis x Pyrus communis</name>
    <dbReference type="NCBI Taxonomy" id="2448454"/>
    <lineage>
        <taxon>Eukaryota</taxon>
        <taxon>Viridiplantae</taxon>
        <taxon>Streptophyta</taxon>
        <taxon>Embryophyta</taxon>
        <taxon>Tracheophyta</taxon>
        <taxon>Spermatophyta</taxon>
        <taxon>Magnoliopsida</taxon>
        <taxon>eudicotyledons</taxon>
        <taxon>Gunneridae</taxon>
        <taxon>Pentapetalae</taxon>
        <taxon>rosids</taxon>
        <taxon>fabids</taxon>
        <taxon>Rosales</taxon>
        <taxon>Rosaceae</taxon>
        <taxon>Amygdaloideae</taxon>
        <taxon>Maleae</taxon>
        <taxon>Pyrus</taxon>
    </lineage>
</organism>
<reference evidence="1 2" key="3">
    <citation type="submission" date="2019-11" db="EMBL/GenBank/DDBJ databases">
        <title>A de novo genome assembly of a pear dwarfing rootstock.</title>
        <authorList>
            <person name="Wang F."/>
            <person name="Wang J."/>
            <person name="Li S."/>
            <person name="Zhang Y."/>
            <person name="Fang M."/>
            <person name="Ma L."/>
            <person name="Zhao Y."/>
            <person name="Jiang S."/>
        </authorList>
    </citation>
    <scope>NUCLEOTIDE SEQUENCE [LARGE SCALE GENOMIC DNA]</scope>
    <source>
        <strain evidence="1">S2</strain>
        <tissue evidence="1">Leaf</tissue>
    </source>
</reference>
<dbReference type="EMBL" id="SMOL01000120">
    <property type="protein sequence ID" value="KAB2632987.1"/>
    <property type="molecule type" value="Genomic_DNA"/>
</dbReference>
<reference evidence="1 2" key="1">
    <citation type="submission" date="2019-09" db="EMBL/GenBank/DDBJ databases">
        <authorList>
            <person name="Ou C."/>
        </authorList>
    </citation>
    <scope>NUCLEOTIDE SEQUENCE [LARGE SCALE GENOMIC DNA]</scope>
    <source>
        <strain evidence="1">S2</strain>
        <tissue evidence="1">Leaf</tissue>
    </source>
</reference>
<evidence type="ECO:0000313" key="1">
    <source>
        <dbReference type="EMBL" id="KAB2632987.1"/>
    </source>
</evidence>
<accession>A0A5N5I1H1</accession>
<gene>
    <name evidence="1" type="ORF">D8674_029234</name>
</gene>
<dbReference type="Proteomes" id="UP000327157">
    <property type="component" value="Chromosome 6"/>
</dbReference>
<name>A0A5N5I1H1_9ROSA</name>
<dbReference type="OrthoDB" id="1704169at2759"/>
<reference evidence="2" key="2">
    <citation type="submission" date="2019-10" db="EMBL/GenBank/DDBJ databases">
        <title>A de novo genome assembly of a pear dwarfing rootstock.</title>
        <authorList>
            <person name="Wang F."/>
            <person name="Wang J."/>
            <person name="Li S."/>
            <person name="Zhang Y."/>
            <person name="Fang M."/>
            <person name="Ma L."/>
            <person name="Zhao Y."/>
            <person name="Jiang S."/>
        </authorList>
    </citation>
    <scope>NUCLEOTIDE SEQUENCE [LARGE SCALE GENOMIC DNA]</scope>
</reference>
<keyword evidence="2" id="KW-1185">Reference proteome</keyword>
<sequence>MAVTDFFIGEITTELLKSLFTISHKSCHSRGTQNLSRSAPPHNPRNQVLRLSVFWFMFFDQTRINSSPRVFDLRPHPSLPSPQYEPYLHTFINRVASSHVIYRPTTFIA</sequence>
<evidence type="ECO:0000313" key="2">
    <source>
        <dbReference type="Proteomes" id="UP000327157"/>
    </source>
</evidence>
<proteinExistence type="predicted"/>
<protein>
    <submittedName>
        <fullName evidence="1">Disease resistance protein</fullName>
    </submittedName>
</protein>